<evidence type="ECO:0000259" key="2">
    <source>
        <dbReference type="Pfam" id="PF07859"/>
    </source>
</evidence>
<dbReference type="EMBL" id="CAIJEO010000004">
    <property type="protein sequence ID" value="CAD0091853.1"/>
    <property type="molecule type" value="Genomic_DNA"/>
</dbReference>
<keyword evidence="1" id="KW-0378">Hydrolase</keyword>
<evidence type="ECO:0000313" key="4">
    <source>
        <dbReference type="Proteomes" id="UP000714618"/>
    </source>
</evidence>
<dbReference type="InterPro" id="IPR050300">
    <property type="entry name" value="GDXG_lipolytic_enzyme"/>
</dbReference>
<comment type="caution">
    <text evidence="3">The sequence shown here is derived from an EMBL/GenBank/DDBJ whole genome shotgun (WGS) entry which is preliminary data.</text>
</comment>
<dbReference type="OrthoDB" id="408631at2759"/>
<keyword evidence="4" id="KW-1185">Reference proteome</keyword>
<protein>
    <recommendedName>
        <fullName evidence="2">Alpha/beta hydrolase fold-3 domain-containing protein</fullName>
    </recommendedName>
</protein>
<feature type="domain" description="Alpha/beta hydrolase fold-3" evidence="2">
    <location>
        <begin position="103"/>
        <end position="293"/>
    </location>
</feature>
<dbReference type="Proteomes" id="UP000714618">
    <property type="component" value="Unassembled WGS sequence"/>
</dbReference>
<accession>A0A9N8PDY0</accession>
<dbReference type="PANTHER" id="PTHR48081:SF8">
    <property type="entry name" value="ALPHA_BETA HYDROLASE FOLD-3 DOMAIN-CONTAINING PROTEIN-RELATED"/>
    <property type="match status" value="1"/>
</dbReference>
<proteinExistence type="predicted"/>
<name>A0A9N8PDY0_9PEZI</name>
<sequence>MIASFQPDQEAEVLLSKTSILRDTTPLPAELASLGLRIQYFFLVWTVKISIALQLAYLRFFHPNAETQPTSVKTYSCRPRLPVRVFMPKSRQRGNKAVLPLYIHIHGGAFATCDASIDDNFCRSWCERTGMVVVSLNYRKSPVHRFPVPVLDVAAVARAVVDDATLGIDKTRVVMGGFSAGGKLALTACQLPELQGRIKAAVSYFPIVDWSAPPHAKWAERLYTEKKSESLNTAGPALDWAYVPAGQNRKEKLLSPCYASREELPEWVCLIGAQHDMLCRESRDMIYSLAGEEVSESGWDQGWEKGKYKWLLAMGVRHGFTDEFRKKRGRQSEIRRQVCEATYASVHEWLETKVLV</sequence>
<dbReference type="InterPro" id="IPR013094">
    <property type="entry name" value="AB_hydrolase_3"/>
</dbReference>
<dbReference type="GO" id="GO:0016787">
    <property type="term" value="F:hydrolase activity"/>
    <property type="evidence" value="ECO:0007669"/>
    <property type="project" value="UniProtKB-KW"/>
</dbReference>
<evidence type="ECO:0000313" key="3">
    <source>
        <dbReference type="EMBL" id="CAD0091853.1"/>
    </source>
</evidence>
<organism evidence="3 4">
    <name type="scientific">Aureobasidium mustum</name>
    <dbReference type="NCBI Taxonomy" id="2773714"/>
    <lineage>
        <taxon>Eukaryota</taxon>
        <taxon>Fungi</taxon>
        <taxon>Dikarya</taxon>
        <taxon>Ascomycota</taxon>
        <taxon>Pezizomycotina</taxon>
        <taxon>Dothideomycetes</taxon>
        <taxon>Dothideomycetidae</taxon>
        <taxon>Dothideales</taxon>
        <taxon>Saccotheciaceae</taxon>
        <taxon>Aureobasidium</taxon>
    </lineage>
</organism>
<dbReference type="Gene3D" id="3.40.50.1820">
    <property type="entry name" value="alpha/beta hydrolase"/>
    <property type="match status" value="1"/>
</dbReference>
<dbReference type="AlphaFoldDB" id="A0A9N8PDY0"/>
<gene>
    <name evidence="3" type="ORF">AWRI4233_LOCUS3519</name>
</gene>
<dbReference type="PANTHER" id="PTHR48081">
    <property type="entry name" value="AB HYDROLASE SUPERFAMILY PROTEIN C4A8.06C"/>
    <property type="match status" value="1"/>
</dbReference>
<dbReference type="InterPro" id="IPR029058">
    <property type="entry name" value="AB_hydrolase_fold"/>
</dbReference>
<dbReference type="Pfam" id="PF07859">
    <property type="entry name" value="Abhydrolase_3"/>
    <property type="match status" value="1"/>
</dbReference>
<dbReference type="SUPFAM" id="SSF53474">
    <property type="entry name" value="alpha/beta-Hydrolases"/>
    <property type="match status" value="1"/>
</dbReference>
<reference evidence="3" key="1">
    <citation type="submission" date="2020-06" db="EMBL/GenBank/DDBJ databases">
        <authorList>
            <person name="Onetto C."/>
        </authorList>
    </citation>
    <scope>NUCLEOTIDE SEQUENCE</scope>
</reference>
<evidence type="ECO:0000256" key="1">
    <source>
        <dbReference type="ARBA" id="ARBA00022801"/>
    </source>
</evidence>